<proteinExistence type="predicted"/>
<organism evidence="2 3">
    <name type="scientific">Elysia chlorotica</name>
    <name type="common">Eastern emerald elysia</name>
    <name type="synonym">Sea slug</name>
    <dbReference type="NCBI Taxonomy" id="188477"/>
    <lineage>
        <taxon>Eukaryota</taxon>
        <taxon>Metazoa</taxon>
        <taxon>Spiralia</taxon>
        <taxon>Lophotrochozoa</taxon>
        <taxon>Mollusca</taxon>
        <taxon>Gastropoda</taxon>
        <taxon>Heterobranchia</taxon>
        <taxon>Euthyneura</taxon>
        <taxon>Panpulmonata</taxon>
        <taxon>Sacoglossa</taxon>
        <taxon>Placobranchoidea</taxon>
        <taxon>Plakobranchidae</taxon>
        <taxon>Elysia</taxon>
    </lineage>
</organism>
<feature type="region of interest" description="Disordered" evidence="1">
    <location>
        <begin position="1"/>
        <end position="165"/>
    </location>
</feature>
<feature type="region of interest" description="Disordered" evidence="1">
    <location>
        <begin position="189"/>
        <end position="354"/>
    </location>
</feature>
<feature type="compositionally biased region" description="Polar residues" evidence="1">
    <location>
        <begin position="137"/>
        <end position="165"/>
    </location>
</feature>
<comment type="caution">
    <text evidence="2">The sequence shown here is derived from an EMBL/GenBank/DDBJ whole genome shotgun (WGS) entry which is preliminary data.</text>
</comment>
<reference evidence="2 3" key="1">
    <citation type="submission" date="2019-01" db="EMBL/GenBank/DDBJ databases">
        <title>A draft genome assembly of the solar-powered sea slug Elysia chlorotica.</title>
        <authorList>
            <person name="Cai H."/>
            <person name="Li Q."/>
            <person name="Fang X."/>
            <person name="Li J."/>
            <person name="Curtis N.E."/>
            <person name="Altenburger A."/>
            <person name="Shibata T."/>
            <person name="Feng M."/>
            <person name="Maeda T."/>
            <person name="Schwartz J.A."/>
            <person name="Shigenobu S."/>
            <person name="Lundholm N."/>
            <person name="Nishiyama T."/>
            <person name="Yang H."/>
            <person name="Hasebe M."/>
            <person name="Li S."/>
            <person name="Pierce S.K."/>
            <person name="Wang J."/>
        </authorList>
    </citation>
    <scope>NUCLEOTIDE SEQUENCE [LARGE SCALE GENOMIC DNA]</scope>
    <source>
        <strain evidence="2">EC2010</strain>
        <tissue evidence="2">Whole organism of an adult</tissue>
    </source>
</reference>
<protein>
    <submittedName>
        <fullName evidence="2">Uncharacterized protein</fullName>
    </submittedName>
</protein>
<feature type="compositionally biased region" description="Basic and acidic residues" evidence="1">
    <location>
        <begin position="15"/>
        <end position="30"/>
    </location>
</feature>
<feature type="compositionally biased region" description="Basic and acidic residues" evidence="1">
    <location>
        <begin position="96"/>
        <end position="108"/>
    </location>
</feature>
<feature type="compositionally biased region" description="Basic and acidic residues" evidence="1">
    <location>
        <begin position="248"/>
        <end position="258"/>
    </location>
</feature>
<name>A0A433TAJ7_ELYCH</name>
<dbReference type="EMBL" id="RQTK01000501">
    <property type="protein sequence ID" value="RUS78588.1"/>
    <property type="molecule type" value="Genomic_DNA"/>
</dbReference>
<feature type="compositionally biased region" description="Basic and acidic residues" evidence="1">
    <location>
        <begin position="78"/>
        <end position="88"/>
    </location>
</feature>
<feature type="compositionally biased region" description="Polar residues" evidence="1">
    <location>
        <begin position="56"/>
        <end position="72"/>
    </location>
</feature>
<accession>A0A433TAJ7</accession>
<evidence type="ECO:0000313" key="3">
    <source>
        <dbReference type="Proteomes" id="UP000271974"/>
    </source>
</evidence>
<dbReference type="AlphaFoldDB" id="A0A433TAJ7"/>
<feature type="compositionally biased region" description="Gly residues" evidence="1">
    <location>
        <begin position="274"/>
        <end position="283"/>
    </location>
</feature>
<evidence type="ECO:0000313" key="2">
    <source>
        <dbReference type="EMBL" id="RUS78588.1"/>
    </source>
</evidence>
<feature type="compositionally biased region" description="Polar residues" evidence="1">
    <location>
        <begin position="229"/>
        <end position="246"/>
    </location>
</feature>
<feature type="compositionally biased region" description="Basic residues" evidence="1">
    <location>
        <begin position="31"/>
        <end position="42"/>
    </location>
</feature>
<feature type="compositionally biased region" description="Acidic residues" evidence="1">
    <location>
        <begin position="325"/>
        <end position="336"/>
    </location>
</feature>
<keyword evidence="3" id="KW-1185">Reference proteome</keyword>
<feature type="compositionally biased region" description="Polar residues" evidence="1">
    <location>
        <begin position="193"/>
        <end position="209"/>
    </location>
</feature>
<dbReference type="OrthoDB" id="6154609at2759"/>
<gene>
    <name evidence="2" type="ORF">EGW08_013656</name>
</gene>
<dbReference type="Proteomes" id="UP000271974">
    <property type="component" value="Unassembled WGS sequence"/>
</dbReference>
<evidence type="ECO:0000256" key="1">
    <source>
        <dbReference type="SAM" id="MobiDB-lite"/>
    </source>
</evidence>
<sequence length="436" mass="47081">MPSTSTGHGSHMPRVCKERTGGHSSKDGQRRKSSGSGKHKTSNFKIGSKDRAHGKGTTSSFSAGFRIASTTPHVAKIAKKEITRKENSPKTPGKGEGADIGHGCDNKTGDVTVVTSVRTRGNVRAQRVSKIPKKRQTPGSSPTNYKRFGCSSQMEPRSTASSPNPYLQLQNLATLEIINKASECIAVRPRSGLANQNLPTPSPRSSPTAKQDVGLDAPPSRNLDKDGNTLETAFNRRSQSSCSNGSERGCKTVARDATNRPASARRPGVSSSDGGDGCGGTGGTPRAADRRAHSPNLSSSNRKKPAPAARDDRQNRTRFSTAPPEQEDDDDEDDETGMPQAVRLPETKTGEPATSQDIVKRLHKNEMEKIARSVRPSQLMKHLSDAGYFRHDYSGSARTSTDNHNLRYGMKKGVERLYLWLSMYSPPDVNTSTSKT</sequence>